<dbReference type="OrthoDB" id="6238737at2759"/>
<evidence type="ECO:0000313" key="1">
    <source>
        <dbReference type="EMBL" id="KAA0191489.1"/>
    </source>
</evidence>
<name>A0A8E0RYA8_9TREM</name>
<accession>A0A8E0RYA8</accession>
<comment type="caution">
    <text evidence="1">The sequence shown here is derived from an EMBL/GenBank/DDBJ whole genome shotgun (WGS) entry which is preliminary data.</text>
</comment>
<dbReference type="Proteomes" id="UP000728185">
    <property type="component" value="Unassembled WGS sequence"/>
</dbReference>
<proteinExistence type="predicted"/>
<dbReference type="AlphaFoldDB" id="A0A8E0RYA8"/>
<organism evidence="1 2">
    <name type="scientific">Fasciolopsis buskii</name>
    <dbReference type="NCBI Taxonomy" id="27845"/>
    <lineage>
        <taxon>Eukaryota</taxon>
        <taxon>Metazoa</taxon>
        <taxon>Spiralia</taxon>
        <taxon>Lophotrochozoa</taxon>
        <taxon>Platyhelminthes</taxon>
        <taxon>Trematoda</taxon>
        <taxon>Digenea</taxon>
        <taxon>Plagiorchiida</taxon>
        <taxon>Echinostomata</taxon>
        <taxon>Echinostomatoidea</taxon>
        <taxon>Fasciolidae</taxon>
        <taxon>Fasciolopsis</taxon>
    </lineage>
</organism>
<protein>
    <submittedName>
        <fullName evidence="1">Uncharacterized protein</fullName>
    </submittedName>
</protein>
<gene>
    <name evidence="1" type="ORF">FBUS_00173</name>
</gene>
<evidence type="ECO:0000313" key="2">
    <source>
        <dbReference type="Proteomes" id="UP000728185"/>
    </source>
</evidence>
<reference evidence="1" key="1">
    <citation type="submission" date="2019-05" db="EMBL/GenBank/DDBJ databases">
        <title>Annotation for the trematode Fasciolopsis buski.</title>
        <authorList>
            <person name="Choi Y.-J."/>
        </authorList>
    </citation>
    <scope>NUCLEOTIDE SEQUENCE</scope>
    <source>
        <strain evidence="1">HT</strain>
        <tissue evidence="1">Whole worm</tissue>
    </source>
</reference>
<dbReference type="EMBL" id="LUCM01006299">
    <property type="protein sequence ID" value="KAA0191489.1"/>
    <property type="molecule type" value="Genomic_DNA"/>
</dbReference>
<keyword evidence="2" id="KW-1185">Reference proteome</keyword>
<sequence>MVIDHSAPALFQRWTRQTRFGTHRLFMQSSVSESGDSHSGTPNDAQNVCATPSQLAAFLSTRVVALNEHFVLIDKPAGLSVWGHSLLKREAMLALGGKPQSISINDCLPHLAKLLDPRWNATSSLNSCALFHHREGKYARSETEPSANPNPSLLIAKPLPAEYSGLVLLARTAEYARFAEKFYQSAARAKVSDFCCNNTFAHPPLLIAL</sequence>